<dbReference type="PANTHER" id="PTHR33048:SF129">
    <property type="entry name" value="INTEGRAL MEMBRANE PROTEIN-RELATED"/>
    <property type="match status" value="1"/>
</dbReference>
<feature type="domain" description="Rhodopsin" evidence="8">
    <location>
        <begin position="68"/>
        <end position="334"/>
    </location>
</feature>
<sequence length="579" mass="63766">MAAMTTTEPGHTKFNLTYPVLPFNGAGLNLTSPGVNGTETENHDSSVIPGILFGILVPHIVCTVFILARTYSRLRLLRKWFPDDTLIVLAWIFSTTVCIVYSVAAKSPRIRDAVAVSTGSNRSVSDSDSDSDSGNGFYYDPNDEIQPYILRTYIGLICYQLCLCITKLSVLAFYLRMFSGSRPLERRLAWATVILVILYGVPLLFMSIFQCHPATGEFFDSPLKCFTFVPLLITSASLHTATDAWLILLIIPCIVRLDLPPRQKVALAVVLSLSIFVIAASMTRLQLSLRANYRPSGDGVQVADTLAFFVMTVLECDIALICASAPTLRPVLARLWPKLGMGENPKQAGRQRRSWMRGRRRSGIGGRDVEDDGSVNLTTVVSYHGYPWTEPNTPRAGRSRNGSALNMDKHAGSDMQPPVPHPQPAFLMHRTPTTLSLRSFMSSMAPRSRGATLSGRRTPGEDREGLLADDDGDEIGVEQQQRRRSSVGFEGYYDQYLPAGEKRLSRTMQKKRDSLTNAHWGDSQESFVLGMNDPNSPTARLSPVSITDSKLSGATLTDRIESPSKKDGEGGRPGNIDRV</sequence>
<evidence type="ECO:0000256" key="4">
    <source>
        <dbReference type="ARBA" id="ARBA00023136"/>
    </source>
</evidence>
<dbReference type="Proteomes" id="UP001303473">
    <property type="component" value="Unassembled WGS sequence"/>
</dbReference>
<keyword evidence="4 7" id="KW-0472">Membrane</keyword>
<evidence type="ECO:0000256" key="3">
    <source>
        <dbReference type="ARBA" id="ARBA00022989"/>
    </source>
</evidence>
<dbReference type="InterPro" id="IPR052337">
    <property type="entry name" value="SAT4-like"/>
</dbReference>
<dbReference type="Pfam" id="PF20684">
    <property type="entry name" value="Fung_rhodopsin"/>
    <property type="match status" value="1"/>
</dbReference>
<feature type="region of interest" description="Disordered" evidence="6">
    <location>
        <begin position="343"/>
        <end position="372"/>
    </location>
</feature>
<evidence type="ECO:0000256" key="2">
    <source>
        <dbReference type="ARBA" id="ARBA00022692"/>
    </source>
</evidence>
<feature type="compositionally biased region" description="Polar residues" evidence="6">
    <location>
        <begin position="533"/>
        <end position="555"/>
    </location>
</feature>
<evidence type="ECO:0000256" key="5">
    <source>
        <dbReference type="ARBA" id="ARBA00038359"/>
    </source>
</evidence>
<comment type="subcellular location">
    <subcellularLocation>
        <location evidence="1">Membrane</location>
        <topology evidence="1">Multi-pass membrane protein</topology>
    </subcellularLocation>
</comment>
<feature type="transmembrane region" description="Helical" evidence="7">
    <location>
        <begin position="153"/>
        <end position="175"/>
    </location>
</feature>
<keyword evidence="10" id="KW-1185">Reference proteome</keyword>
<dbReference type="InterPro" id="IPR049326">
    <property type="entry name" value="Rhodopsin_dom_fungi"/>
</dbReference>
<feature type="transmembrane region" description="Helical" evidence="7">
    <location>
        <begin position="229"/>
        <end position="253"/>
    </location>
</feature>
<feature type="transmembrane region" description="Helical" evidence="7">
    <location>
        <begin position="265"/>
        <end position="285"/>
    </location>
</feature>
<evidence type="ECO:0000256" key="7">
    <source>
        <dbReference type="SAM" id="Phobius"/>
    </source>
</evidence>
<proteinExistence type="inferred from homology"/>
<evidence type="ECO:0000259" key="8">
    <source>
        <dbReference type="Pfam" id="PF20684"/>
    </source>
</evidence>
<feature type="region of interest" description="Disordered" evidence="6">
    <location>
        <begin position="444"/>
        <end position="469"/>
    </location>
</feature>
<feature type="transmembrane region" description="Helical" evidence="7">
    <location>
        <begin position="187"/>
        <end position="209"/>
    </location>
</feature>
<gene>
    <name evidence="9" type="ORF">QBC46DRAFT_445121</name>
</gene>
<name>A0AAN6NJ36_9PEZI</name>
<feature type="compositionally biased region" description="Basic residues" evidence="6">
    <location>
        <begin position="349"/>
        <end position="362"/>
    </location>
</feature>
<feature type="compositionally biased region" description="Basic and acidic residues" evidence="6">
    <location>
        <begin position="558"/>
        <end position="579"/>
    </location>
</feature>
<dbReference type="PANTHER" id="PTHR33048">
    <property type="entry name" value="PTH11-LIKE INTEGRAL MEMBRANE PROTEIN (AFU_ORTHOLOGUE AFUA_5G11245)"/>
    <property type="match status" value="1"/>
</dbReference>
<keyword evidence="2 7" id="KW-0812">Transmembrane</keyword>
<dbReference type="EMBL" id="MU853754">
    <property type="protein sequence ID" value="KAK3945733.1"/>
    <property type="molecule type" value="Genomic_DNA"/>
</dbReference>
<dbReference type="AlphaFoldDB" id="A0AAN6NJ36"/>
<comment type="caution">
    <text evidence="9">The sequence shown here is derived from an EMBL/GenBank/DDBJ whole genome shotgun (WGS) entry which is preliminary data.</text>
</comment>
<accession>A0AAN6NJ36</accession>
<reference evidence="10" key="1">
    <citation type="journal article" date="2023" name="Mol. Phylogenet. Evol.">
        <title>Genome-scale phylogeny and comparative genomics of the fungal order Sordariales.</title>
        <authorList>
            <person name="Hensen N."/>
            <person name="Bonometti L."/>
            <person name="Westerberg I."/>
            <person name="Brannstrom I.O."/>
            <person name="Guillou S."/>
            <person name="Cros-Aarteil S."/>
            <person name="Calhoun S."/>
            <person name="Haridas S."/>
            <person name="Kuo A."/>
            <person name="Mondo S."/>
            <person name="Pangilinan J."/>
            <person name="Riley R."/>
            <person name="LaButti K."/>
            <person name="Andreopoulos B."/>
            <person name="Lipzen A."/>
            <person name="Chen C."/>
            <person name="Yan M."/>
            <person name="Daum C."/>
            <person name="Ng V."/>
            <person name="Clum A."/>
            <person name="Steindorff A."/>
            <person name="Ohm R.A."/>
            <person name="Martin F."/>
            <person name="Silar P."/>
            <person name="Natvig D.O."/>
            <person name="Lalanne C."/>
            <person name="Gautier V."/>
            <person name="Ament-Velasquez S.L."/>
            <person name="Kruys A."/>
            <person name="Hutchinson M.I."/>
            <person name="Powell A.J."/>
            <person name="Barry K."/>
            <person name="Miller A.N."/>
            <person name="Grigoriev I.V."/>
            <person name="Debuchy R."/>
            <person name="Gladieux P."/>
            <person name="Hiltunen Thoren M."/>
            <person name="Johannesson H."/>
        </authorList>
    </citation>
    <scope>NUCLEOTIDE SEQUENCE [LARGE SCALE GENOMIC DNA]</scope>
    <source>
        <strain evidence="10">CBS 340.73</strain>
    </source>
</reference>
<comment type="similarity">
    <text evidence="5">Belongs to the SAT4 family.</text>
</comment>
<feature type="transmembrane region" description="Helical" evidence="7">
    <location>
        <begin position="47"/>
        <end position="68"/>
    </location>
</feature>
<feature type="region of interest" description="Disordered" evidence="6">
    <location>
        <begin position="530"/>
        <end position="579"/>
    </location>
</feature>
<organism evidence="9 10">
    <name type="scientific">Diplogelasinospora grovesii</name>
    <dbReference type="NCBI Taxonomy" id="303347"/>
    <lineage>
        <taxon>Eukaryota</taxon>
        <taxon>Fungi</taxon>
        <taxon>Dikarya</taxon>
        <taxon>Ascomycota</taxon>
        <taxon>Pezizomycotina</taxon>
        <taxon>Sordariomycetes</taxon>
        <taxon>Sordariomycetidae</taxon>
        <taxon>Sordariales</taxon>
        <taxon>Diplogelasinosporaceae</taxon>
        <taxon>Diplogelasinospora</taxon>
    </lineage>
</organism>
<feature type="region of interest" description="Disordered" evidence="6">
    <location>
        <begin position="388"/>
        <end position="419"/>
    </location>
</feature>
<evidence type="ECO:0000313" key="10">
    <source>
        <dbReference type="Proteomes" id="UP001303473"/>
    </source>
</evidence>
<dbReference type="GO" id="GO:0016020">
    <property type="term" value="C:membrane"/>
    <property type="evidence" value="ECO:0007669"/>
    <property type="project" value="UniProtKB-SubCell"/>
</dbReference>
<evidence type="ECO:0000256" key="1">
    <source>
        <dbReference type="ARBA" id="ARBA00004141"/>
    </source>
</evidence>
<evidence type="ECO:0000256" key="6">
    <source>
        <dbReference type="SAM" id="MobiDB-lite"/>
    </source>
</evidence>
<evidence type="ECO:0000313" key="9">
    <source>
        <dbReference type="EMBL" id="KAK3945733.1"/>
    </source>
</evidence>
<keyword evidence="3 7" id="KW-1133">Transmembrane helix</keyword>
<feature type="transmembrane region" description="Helical" evidence="7">
    <location>
        <begin position="80"/>
        <end position="104"/>
    </location>
</feature>
<protein>
    <recommendedName>
        <fullName evidence="8">Rhodopsin domain-containing protein</fullName>
    </recommendedName>
</protein>